<gene>
    <name evidence="13" type="ORF">COT24_05405</name>
</gene>
<evidence type="ECO:0000256" key="6">
    <source>
        <dbReference type="ARBA" id="ARBA00022695"/>
    </source>
</evidence>
<dbReference type="InterPro" id="IPR011773">
    <property type="entry name" value="DNA-dir_RpoA"/>
</dbReference>
<dbReference type="AlphaFoldDB" id="A0A2H0YUE5"/>
<dbReference type="NCBIfam" id="NF003519">
    <property type="entry name" value="PRK05182.2-5"/>
    <property type="match status" value="1"/>
</dbReference>
<evidence type="ECO:0000256" key="11">
    <source>
        <dbReference type="SAM" id="MobiDB-lite"/>
    </source>
</evidence>
<feature type="compositionally biased region" description="Basic and acidic residues" evidence="11">
    <location>
        <begin position="249"/>
        <end position="267"/>
    </location>
</feature>
<dbReference type="GO" id="GO:0046983">
    <property type="term" value="F:protein dimerization activity"/>
    <property type="evidence" value="ECO:0007669"/>
    <property type="project" value="InterPro"/>
</dbReference>
<dbReference type="Pfam" id="PF01000">
    <property type="entry name" value="RNA_pol_A_bac"/>
    <property type="match status" value="1"/>
</dbReference>
<dbReference type="Proteomes" id="UP000231542">
    <property type="component" value="Unassembled WGS sequence"/>
</dbReference>
<proteinExistence type="inferred from homology"/>
<keyword evidence="4 13" id="KW-0240">DNA-directed RNA polymerase</keyword>
<comment type="catalytic activity">
    <reaction evidence="10">
        <text>RNA(n) + a ribonucleoside 5'-triphosphate = RNA(n+1) + diphosphate</text>
        <dbReference type="Rhea" id="RHEA:21248"/>
        <dbReference type="Rhea" id="RHEA-COMP:14527"/>
        <dbReference type="Rhea" id="RHEA-COMP:17342"/>
        <dbReference type="ChEBI" id="CHEBI:33019"/>
        <dbReference type="ChEBI" id="CHEBI:61557"/>
        <dbReference type="ChEBI" id="CHEBI:140395"/>
        <dbReference type="EC" id="2.7.7.6"/>
    </reaction>
</comment>
<dbReference type="NCBIfam" id="TIGR02027">
    <property type="entry name" value="rpoA"/>
    <property type="match status" value="1"/>
</dbReference>
<evidence type="ECO:0000313" key="13">
    <source>
        <dbReference type="EMBL" id="PIS42080.1"/>
    </source>
</evidence>
<evidence type="ECO:0000313" key="14">
    <source>
        <dbReference type="Proteomes" id="UP000231542"/>
    </source>
</evidence>
<dbReference type="GO" id="GO:0003677">
    <property type="term" value="F:DNA binding"/>
    <property type="evidence" value="ECO:0007669"/>
    <property type="project" value="InterPro"/>
</dbReference>
<accession>A0A2H0YUE5</accession>
<dbReference type="InterPro" id="IPR011263">
    <property type="entry name" value="DNA-dir_RNA_pol_RpoA/D/Rpb3"/>
</dbReference>
<dbReference type="SUPFAM" id="SSF55257">
    <property type="entry name" value="RBP11-like subunits of RNA polymerase"/>
    <property type="match status" value="1"/>
</dbReference>
<dbReference type="Pfam" id="PF01193">
    <property type="entry name" value="RNA_pol_L"/>
    <property type="match status" value="1"/>
</dbReference>
<evidence type="ECO:0000256" key="7">
    <source>
        <dbReference type="ARBA" id="ARBA00023163"/>
    </source>
</evidence>
<evidence type="ECO:0000256" key="10">
    <source>
        <dbReference type="ARBA" id="ARBA00048552"/>
    </source>
</evidence>
<dbReference type="EC" id="2.7.7.6" evidence="2"/>
<evidence type="ECO:0000256" key="5">
    <source>
        <dbReference type="ARBA" id="ARBA00022679"/>
    </source>
</evidence>
<keyword evidence="5" id="KW-0808">Transferase</keyword>
<evidence type="ECO:0000256" key="2">
    <source>
        <dbReference type="ARBA" id="ARBA00012418"/>
    </source>
</evidence>
<dbReference type="Gene3D" id="3.30.1360.10">
    <property type="entry name" value="RNA polymerase, RBP11-like subunit"/>
    <property type="match status" value="1"/>
</dbReference>
<dbReference type="SMART" id="SM00662">
    <property type="entry name" value="RPOLD"/>
    <property type="match status" value="1"/>
</dbReference>
<evidence type="ECO:0000256" key="3">
    <source>
        <dbReference type="ARBA" id="ARBA00015972"/>
    </source>
</evidence>
<dbReference type="InterPro" id="IPR011262">
    <property type="entry name" value="DNA-dir_RNA_pol_insert"/>
</dbReference>
<comment type="caution">
    <text evidence="13">The sequence shown here is derived from an EMBL/GenBank/DDBJ whole genome shotgun (WGS) entry which is preliminary data.</text>
</comment>
<dbReference type="SUPFAM" id="SSF56553">
    <property type="entry name" value="Insert subdomain of RNA polymerase alpha subunit"/>
    <property type="match status" value="1"/>
</dbReference>
<dbReference type="GO" id="GO:0005737">
    <property type="term" value="C:cytoplasm"/>
    <property type="evidence" value="ECO:0007669"/>
    <property type="project" value="UniProtKB-ARBA"/>
</dbReference>
<feature type="region of interest" description="Disordered" evidence="11">
    <location>
        <begin position="228"/>
        <end position="267"/>
    </location>
</feature>
<evidence type="ECO:0000256" key="9">
    <source>
        <dbReference type="ARBA" id="ARBA00033070"/>
    </source>
</evidence>
<evidence type="ECO:0000256" key="4">
    <source>
        <dbReference type="ARBA" id="ARBA00022478"/>
    </source>
</evidence>
<dbReference type="GO" id="GO:0003899">
    <property type="term" value="F:DNA-directed RNA polymerase activity"/>
    <property type="evidence" value="ECO:0007669"/>
    <property type="project" value="UniProtKB-EC"/>
</dbReference>
<reference evidence="13 14" key="1">
    <citation type="submission" date="2017-09" db="EMBL/GenBank/DDBJ databases">
        <title>Depth-based differentiation of microbial function through sediment-hosted aquifers and enrichment of novel symbionts in the deep terrestrial subsurface.</title>
        <authorList>
            <person name="Probst A.J."/>
            <person name="Ladd B."/>
            <person name="Jarett J.K."/>
            <person name="Geller-Mcgrath D.E."/>
            <person name="Sieber C.M."/>
            <person name="Emerson J.B."/>
            <person name="Anantharaman K."/>
            <person name="Thomas B.C."/>
            <person name="Malmstrom R."/>
            <person name="Stieglmeier M."/>
            <person name="Klingl A."/>
            <person name="Woyke T."/>
            <person name="Ryan C.M."/>
            <person name="Banfield J.F."/>
        </authorList>
    </citation>
    <scope>NUCLEOTIDE SEQUENCE [LARGE SCALE GENOMIC DNA]</scope>
    <source>
        <strain evidence="13">CG08_land_8_20_14_0_20_40_16</strain>
    </source>
</reference>
<dbReference type="EMBL" id="PEXU01000058">
    <property type="protein sequence ID" value="PIS42080.1"/>
    <property type="molecule type" value="Genomic_DNA"/>
</dbReference>
<keyword evidence="7" id="KW-0804">Transcription</keyword>
<comment type="similarity">
    <text evidence="1">Belongs to the RNA polymerase alpha chain family.</text>
</comment>
<sequence>MNEIKLPKKIEIDQKSNNKAIVVIEPLYPGYGLTLGNALRRVLISSLPGAAITAIKIKGVQHEFSGLKYVKEDIVELILNIKLIRLKLLRGENAVLNLKAKGEKVVTAKDIKKLSDVEIVNPDQVIATLADKSAELEIEFIVGRGLGYSPVESREKEKSEIGVIAIDAIFTPVLKARFEIENVRVGQMTNYDRLTLEIDTDGTITPTDAFYQAGEILVNHFTLFTSKKTASKKKSEAKQTLKSETNQEEIVKDQERAESKNKKEVKK</sequence>
<evidence type="ECO:0000256" key="8">
    <source>
        <dbReference type="ARBA" id="ARBA00032524"/>
    </source>
</evidence>
<protein>
    <recommendedName>
        <fullName evidence="3">DNA-directed RNA polymerase subunit alpha</fullName>
        <ecNumber evidence="2">2.7.7.6</ecNumber>
    </recommendedName>
    <alternativeName>
        <fullName evidence="9">RNA polymerase subunit alpha</fullName>
    </alternativeName>
    <alternativeName>
        <fullName evidence="8">Transcriptase subunit alpha</fullName>
    </alternativeName>
</protein>
<dbReference type="FunFam" id="2.170.120.12:FF:000001">
    <property type="entry name" value="DNA-directed RNA polymerase subunit alpha"/>
    <property type="match status" value="1"/>
</dbReference>
<feature type="domain" description="DNA-directed RNA polymerase RpoA/D/Rpb3-type" evidence="12">
    <location>
        <begin position="19"/>
        <end position="227"/>
    </location>
</feature>
<name>A0A2H0YUE5_9BACT</name>
<organism evidence="13 14">
    <name type="scientific">Candidatus Kerfeldbacteria bacterium CG08_land_8_20_14_0_20_40_16</name>
    <dbReference type="NCBI Taxonomy" id="2014244"/>
    <lineage>
        <taxon>Bacteria</taxon>
        <taxon>Candidatus Kerfeldiibacteriota</taxon>
    </lineage>
</organism>
<dbReference type="Gene3D" id="2.170.120.12">
    <property type="entry name" value="DNA-directed RNA polymerase, insert domain"/>
    <property type="match status" value="1"/>
</dbReference>
<dbReference type="CDD" id="cd06928">
    <property type="entry name" value="RNAP_alpha_NTD"/>
    <property type="match status" value="1"/>
</dbReference>
<dbReference type="InterPro" id="IPR036603">
    <property type="entry name" value="RBP11-like"/>
</dbReference>
<keyword evidence="6" id="KW-0548">Nucleotidyltransferase</keyword>
<evidence type="ECO:0000259" key="12">
    <source>
        <dbReference type="SMART" id="SM00662"/>
    </source>
</evidence>
<evidence type="ECO:0000256" key="1">
    <source>
        <dbReference type="ARBA" id="ARBA00007123"/>
    </source>
</evidence>
<dbReference type="GO" id="GO:0000428">
    <property type="term" value="C:DNA-directed RNA polymerase complex"/>
    <property type="evidence" value="ECO:0007669"/>
    <property type="project" value="UniProtKB-KW"/>
</dbReference>
<dbReference type="GO" id="GO:0006351">
    <property type="term" value="P:DNA-templated transcription"/>
    <property type="evidence" value="ECO:0007669"/>
    <property type="project" value="InterPro"/>
</dbReference>
<dbReference type="InterPro" id="IPR036643">
    <property type="entry name" value="RNApol_insert_sf"/>
</dbReference>